<protein>
    <submittedName>
        <fullName evidence="3">Uncharacterized protein</fullName>
    </submittedName>
</protein>
<reference evidence="3 4" key="1">
    <citation type="journal article" date="2018" name="Cell">
        <title>The Chara Genome: Secondary Complexity and Implications for Plant Terrestrialization.</title>
        <authorList>
            <person name="Nishiyama T."/>
            <person name="Sakayama H."/>
            <person name="Vries J.D."/>
            <person name="Buschmann H."/>
            <person name="Saint-Marcoux D."/>
            <person name="Ullrich K.K."/>
            <person name="Haas F.B."/>
            <person name="Vanderstraeten L."/>
            <person name="Becker D."/>
            <person name="Lang D."/>
            <person name="Vosolsobe S."/>
            <person name="Rombauts S."/>
            <person name="Wilhelmsson P.K.I."/>
            <person name="Janitza P."/>
            <person name="Kern R."/>
            <person name="Heyl A."/>
            <person name="Rumpler F."/>
            <person name="Villalobos L.I.A.C."/>
            <person name="Clay J.M."/>
            <person name="Skokan R."/>
            <person name="Toyoda A."/>
            <person name="Suzuki Y."/>
            <person name="Kagoshima H."/>
            <person name="Schijlen E."/>
            <person name="Tajeshwar N."/>
            <person name="Catarino B."/>
            <person name="Hetherington A.J."/>
            <person name="Saltykova A."/>
            <person name="Bonnot C."/>
            <person name="Breuninger H."/>
            <person name="Symeonidi A."/>
            <person name="Radhakrishnan G.V."/>
            <person name="Van Nieuwerburgh F."/>
            <person name="Deforce D."/>
            <person name="Chang C."/>
            <person name="Karol K.G."/>
            <person name="Hedrich R."/>
            <person name="Ulvskov P."/>
            <person name="Glockner G."/>
            <person name="Delwiche C.F."/>
            <person name="Petrasek J."/>
            <person name="Van de Peer Y."/>
            <person name="Friml J."/>
            <person name="Beilby M."/>
            <person name="Dolan L."/>
            <person name="Kohara Y."/>
            <person name="Sugano S."/>
            <person name="Fujiyama A."/>
            <person name="Delaux P.-M."/>
            <person name="Quint M."/>
            <person name="TheiBen G."/>
            <person name="Hagemann M."/>
            <person name="Harholt J."/>
            <person name="Dunand C."/>
            <person name="Zachgo S."/>
            <person name="Langdale J."/>
            <person name="Maumus F."/>
            <person name="Straeten D.V.D."/>
            <person name="Gould S.B."/>
            <person name="Rensing S.A."/>
        </authorList>
    </citation>
    <scope>NUCLEOTIDE SEQUENCE [LARGE SCALE GENOMIC DNA]</scope>
    <source>
        <strain evidence="3 4">S276</strain>
    </source>
</reference>
<feature type="compositionally biased region" description="Basic and acidic residues" evidence="1">
    <location>
        <begin position="61"/>
        <end position="93"/>
    </location>
</feature>
<keyword evidence="4" id="KW-1185">Reference proteome</keyword>
<feature type="compositionally biased region" description="Acidic residues" evidence="1">
    <location>
        <begin position="200"/>
        <end position="213"/>
    </location>
</feature>
<organism evidence="3 4">
    <name type="scientific">Chara braunii</name>
    <name type="common">Braun's stonewort</name>
    <dbReference type="NCBI Taxonomy" id="69332"/>
    <lineage>
        <taxon>Eukaryota</taxon>
        <taxon>Viridiplantae</taxon>
        <taxon>Streptophyta</taxon>
        <taxon>Charophyceae</taxon>
        <taxon>Charales</taxon>
        <taxon>Characeae</taxon>
        <taxon>Chara</taxon>
    </lineage>
</organism>
<name>A0A388JKF6_CHABU</name>
<accession>A0A388JKF6</accession>
<gene>
    <name evidence="2" type="ORF">CBR_g78695</name>
    <name evidence="3" type="ORF">CBR_g78696</name>
</gene>
<feature type="compositionally biased region" description="Acidic residues" evidence="1">
    <location>
        <begin position="305"/>
        <end position="315"/>
    </location>
</feature>
<comment type="caution">
    <text evidence="3">The sequence shown here is derived from an EMBL/GenBank/DDBJ whole genome shotgun (WGS) entry which is preliminary data.</text>
</comment>
<dbReference type="Proteomes" id="UP000265515">
    <property type="component" value="Unassembled WGS sequence"/>
</dbReference>
<dbReference type="Gramene" id="GBG45260">
    <property type="protein sequence ID" value="GBG45260"/>
    <property type="gene ID" value="CBR_g78695"/>
</dbReference>
<feature type="compositionally biased region" description="Basic and acidic residues" evidence="1">
    <location>
        <begin position="145"/>
        <end position="157"/>
    </location>
</feature>
<feature type="compositionally biased region" description="Basic and acidic residues" evidence="1">
    <location>
        <begin position="1"/>
        <end position="22"/>
    </location>
</feature>
<evidence type="ECO:0000313" key="2">
    <source>
        <dbReference type="EMBL" id="GBG45260.1"/>
    </source>
</evidence>
<feature type="compositionally biased region" description="Basic and acidic residues" evidence="1">
    <location>
        <begin position="29"/>
        <end position="38"/>
    </location>
</feature>
<feature type="region of interest" description="Disordered" evidence="1">
    <location>
        <begin position="284"/>
        <end position="315"/>
    </location>
</feature>
<proteinExistence type="predicted"/>
<dbReference type="EMBL" id="BFEA01003720">
    <property type="protein sequence ID" value="GBG45266.1"/>
    <property type="molecule type" value="Genomic_DNA"/>
</dbReference>
<feature type="region of interest" description="Disordered" evidence="1">
    <location>
        <begin position="174"/>
        <end position="228"/>
    </location>
</feature>
<evidence type="ECO:0000313" key="3">
    <source>
        <dbReference type="EMBL" id="GBG45266.1"/>
    </source>
</evidence>
<evidence type="ECO:0000313" key="4">
    <source>
        <dbReference type="Proteomes" id="UP000265515"/>
    </source>
</evidence>
<dbReference type="EMBL" id="BFEA01003719">
    <property type="protein sequence ID" value="GBG45260.1"/>
    <property type="molecule type" value="Genomic_DNA"/>
</dbReference>
<feature type="non-terminal residue" evidence="3">
    <location>
        <position position="1"/>
    </location>
</feature>
<dbReference type="AlphaFoldDB" id="A0A388JKF6"/>
<evidence type="ECO:0000256" key="1">
    <source>
        <dbReference type="SAM" id="MobiDB-lite"/>
    </source>
</evidence>
<feature type="region of interest" description="Disordered" evidence="1">
    <location>
        <begin position="1"/>
        <end position="38"/>
    </location>
</feature>
<dbReference type="Gramene" id="GBG45266">
    <property type="protein sequence ID" value="GBG45266"/>
    <property type="gene ID" value="CBR_g78696"/>
</dbReference>
<feature type="compositionally biased region" description="Basic and acidic residues" evidence="1">
    <location>
        <begin position="180"/>
        <end position="189"/>
    </location>
</feature>
<feature type="region of interest" description="Disordered" evidence="1">
    <location>
        <begin position="61"/>
        <end position="157"/>
    </location>
</feature>
<sequence length="315" mass="34690">DLLEDSRKKSEGSGECSKSENTRKKKATAKTEDGEQELKNWMATSFGTSLKKIADKLDAVDKKTKEADREREKLSKKVAELESGHNEDAGSNEKRKRVVGANSPVPERQKSRSRSRSGGIRIRQPSILVSSDDEGKNSAPQVAKIEGEPSNRSEEPVKLNDVMKMLAAIANRVNLEEAPGAEKKGDVSEATKASTVQNEETTEDKSEESDEEADKLLVNKGHGNVGRNETGIMEYMRQRLEHYMDMIGKKVKSLCTKRGIKWEQKDKGAWELAKQDTDEFTKLINGEDGVAETESCSKKDGGGTDGEDSEGVQAN</sequence>